<name>W9XZE0_9EURO</name>
<dbReference type="Pfam" id="PF00724">
    <property type="entry name" value="Oxidored_FMN"/>
    <property type="match status" value="1"/>
</dbReference>
<dbReference type="EMBL" id="AMGX01000001">
    <property type="protein sequence ID" value="EXJ75639.1"/>
    <property type="molecule type" value="Genomic_DNA"/>
</dbReference>
<dbReference type="InterPro" id="IPR045247">
    <property type="entry name" value="Oye-like"/>
</dbReference>
<comment type="caution">
    <text evidence="2">The sequence shown here is derived from an EMBL/GenBank/DDBJ whole genome shotgun (WGS) entry which is preliminary data.</text>
</comment>
<dbReference type="GO" id="GO:0010181">
    <property type="term" value="F:FMN binding"/>
    <property type="evidence" value="ECO:0007669"/>
    <property type="project" value="InterPro"/>
</dbReference>
<proteinExistence type="predicted"/>
<dbReference type="Proteomes" id="UP000019471">
    <property type="component" value="Unassembled WGS sequence"/>
</dbReference>
<reference evidence="2 3" key="1">
    <citation type="submission" date="2013-03" db="EMBL/GenBank/DDBJ databases">
        <title>The Genome Sequence of Cladophialophora psammophila CBS 110553.</title>
        <authorList>
            <consortium name="The Broad Institute Genomics Platform"/>
            <person name="Cuomo C."/>
            <person name="de Hoog S."/>
            <person name="Gorbushina A."/>
            <person name="Walker B."/>
            <person name="Young S.K."/>
            <person name="Zeng Q."/>
            <person name="Gargeya S."/>
            <person name="Fitzgerald M."/>
            <person name="Haas B."/>
            <person name="Abouelleil A."/>
            <person name="Allen A.W."/>
            <person name="Alvarado L."/>
            <person name="Arachchi H.M."/>
            <person name="Berlin A.M."/>
            <person name="Chapman S.B."/>
            <person name="Gainer-Dewar J."/>
            <person name="Goldberg J."/>
            <person name="Griggs A."/>
            <person name="Gujja S."/>
            <person name="Hansen M."/>
            <person name="Howarth C."/>
            <person name="Imamovic A."/>
            <person name="Ireland A."/>
            <person name="Larimer J."/>
            <person name="McCowan C."/>
            <person name="Murphy C."/>
            <person name="Pearson M."/>
            <person name="Poon T.W."/>
            <person name="Priest M."/>
            <person name="Roberts A."/>
            <person name="Saif S."/>
            <person name="Shea T."/>
            <person name="Sisk P."/>
            <person name="Sykes S."/>
            <person name="Wortman J."/>
            <person name="Nusbaum C."/>
            <person name="Birren B."/>
        </authorList>
    </citation>
    <scope>NUCLEOTIDE SEQUENCE [LARGE SCALE GENOMIC DNA]</scope>
    <source>
        <strain evidence="2 3">CBS 110553</strain>
    </source>
</reference>
<dbReference type="PANTHER" id="PTHR22893">
    <property type="entry name" value="NADH OXIDOREDUCTASE-RELATED"/>
    <property type="match status" value="1"/>
</dbReference>
<organism evidence="2 3">
    <name type="scientific">Cladophialophora psammophila CBS 110553</name>
    <dbReference type="NCBI Taxonomy" id="1182543"/>
    <lineage>
        <taxon>Eukaryota</taxon>
        <taxon>Fungi</taxon>
        <taxon>Dikarya</taxon>
        <taxon>Ascomycota</taxon>
        <taxon>Pezizomycotina</taxon>
        <taxon>Eurotiomycetes</taxon>
        <taxon>Chaetothyriomycetidae</taxon>
        <taxon>Chaetothyriales</taxon>
        <taxon>Herpotrichiellaceae</taxon>
        <taxon>Cladophialophora</taxon>
    </lineage>
</organism>
<feature type="domain" description="NADH:flavin oxidoreductase/NADH oxidase N-terminal" evidence="1">
    <location>
        <begin position="91"/>
        <end position="240"/>
    </location>
</feature>
<accession>W9XZE0</accession>
<sequence length="318" mass="35472">MARERLFSPLQLGNVKLNHRIAMAPLTRFRADEDGIPIDIVRDYYTQRASTPGTLIITEATLISPRASGMANVPEIWNSRQIAAWKKITDAIAAGFDGVEIHGANGYLLDQFLQDVCNRRTDNYGGSIENRARFGLEVTRAIITAVSDSKKVTIRLSPWTDFDGKRMGDPVPQFCYMVSELKKLGLAYLHLVESRYAGDVATASYHVLTRRNDPFIKLWGPQTPIILAGGFTAETAEKATEEIYADSNLCCKLLLICTLPGSKVSDNWSFGWRHAFCQIATTCMTSVVPPNQHHTTLERCTSLAKHRSLPALRWSRTP</sequence>
<dbReference type="GO" id="GO:0003959">
    <property type="term" value="F:NADPH dehydrogenase activity"/>
    <property type="evidence" value="ECO:0007669"/>
    <property type="project" value="TreeGrafter"/>
</dbReference>
<dbReference type="AlphaFoldDB" id="W9XZE0"/>
<dbReference type="STRING" id="1182543.W9XZE0"/>
<evidence type="ECO:0000313" key="3">
    <source>
        <dbReference type="Proteomes" id="UP000019471"/>
    </source>
</evidence>
<dbReference type="Gene3D" id="3.20.20.70">
    <property type="entry name" value="Aldolase class I"/>
    <property type="match status" value="2"/>
</dbReference>
<evidence type="ECO:0000313" key="2">
    <source>
        <dbReference type="EMBL" id="EXJ75639.1"/>
    </source>
</evidence>
<evidence type="ECO:0000259" key="1">
    <source>
        <dbReference type="Pfam" id="PF00724"/>
    </source>
</evidence>
<dbReference type="HOGENOM" id="CLU_874372_0_0_1"/>
<gene>
    <name evidence="2" type="ORF">A1O5_00146</name>
</gene>
<protein>
    <submittedName>
        <fullName evidence="2">NADPH2 dehydrogenase</fullName>
    </submittedName>
</protein>
<dbReference type="InterPro" id="IPR001155">
    <property type="entry name" value="OxRdtase_FMN_N"/>
</dbReference>
<dbReference type="RefSeq" id="XP_007738956.1">
    <property type="nucleotide sequence ID" value="XM_007740766.1"/>
</dbReference>
<dbReference type="eggNOG" id="KOG0134">
    <property type="taxonomic scope" value="Eukaryota"/>
</dbReference>
<dbReference type="SUPFAM" id="SSF51395">
    <property type="entry name" value="FMN-linked oxidoreductases"/>
    <property type="match status" value="1"/>
</dbReference>
<dbReference type="PANTHER" id="PTHR22893:SF91">
    <property type="entry name" value="NADPH DEHYDROGENASE 2-RELATED"/>
    <property type="match status" value="1"/>
</dbReference>
<dbReference type="GeneID" id="19184883"/>
<keyword evidence="3" id="KW-1185">Reference proteome</keyword>
<dbReference type="InterPro" id="IPR013785">
    <property type="entry name" value="Aldolase_TIM"/>
</dbReference>
<dbReference type="OrthoDB" id="276546at2759"/>